<gene>
    <name evidence="5 9" type="primary">hutG</name>
    <name evidence="9" type="ORF">D1970_02575</name>
</gene>
<dbReference type="GO" id="GO:0019556">
    <property type="term" value="P:L-histidine catabolic process to glutamate and formamide"/>
    <property type="evidence" value="ECO:0007669"/>
    <property type="project" value="UniProtKB-UniRule"/>
</dbReference>
<feature type="binding site" evidence="7">
    <location>
        <position position="248"/>
    </location>
    <ligand>
        <name>Mn(2+)</name>
        <dbReference type="ChEBI" id="CHEBI:29035"/>
        <label>1</label>
    </ligand>
</feature>
<organism evidence="9 10">
    <name type="scientific">Mesobacillus zeae</name>
    <dbReference type="NCBI Taxonomy" id="1917180"/>
    <lineage>
        <taxon>Bacteria</taxon>
        <taxon>Bacillati</taxon>
        <taxon>Bacillota</taxon>
        <taxon>Bacilli</taxon>
        <taxon>Bacillales</taxon>
        <taxon>Bacillaceae</taxon>
        <taxon>Mesobacillus</taxon>
    </lineage>
</organism>
<dbReference type="OrthoDB" id="9788689at2"/>
<dbReference type="InterPro" id="IPR005923">
    <property type="entry name" value="HutG"/>
</dbReference>
<evidence type="ECO:0000256" key="7">
    <source>
        <dbReference type="PIRSR" id="PIRSR036979-1"/>
    </source>
</evidence>
<keyword evidence="1 5" id="KW-0479">Metal-binding</keyword>
<proteinExistence type="inferred from homology"/>
<feature type="binding site" evidence="5 7">
    <location>
        <position position="162"/>
    </location>
    <ligand>
        <name>Mn(2+)</name>
        <dbReference type="ChEBI" id="CHEBI:29035"/>
        <label>1</label>
    </ligand>
</feature>
<dbReference type="UniPathway" id="UPA00379">
    <property type="reaction ID" value="UER00552"/>
</dbReference>
<dbReference type="Gene3D" id="3.40.800.10">
    <property type="entry name" value="Ureohydrolase domain"/>
    <property type="match status" value="1"/>
</dbReference>
<dbReference type="HAMAP" id="MF_00737">
    <property type="entry name" value="Formimidoylglutam"/>
    <property type="match status" value="1"/>
</dbReference>
<evidence type="ECO:0000256" key="2">
    <source>
        <dbReference type="ARBA" id="ARBA00022801"/>
    </source>
</evidence>
<keyword evidence="4 5" id="KW-0464">Manganese</keyword>
<name>A0A398BC52_9BACI</name>
<comment type="function">
    <text evidence="5">Catalyzes the conversion of N-formimidoyl-L-glutamate to L-glutamate and formamide.</text>
</comment>
<dbReference type="PANTHER" id="PTHR11358">
    <property type="entry name" value="ARGINASE/AGMATINASE"/>
    <property type="match status" value="1"/>
</dbReference>
<dbReference type="Pfam" id="PF00491">
    <property type="entry name" value="Arginase"/>
    <property type="match status" value="1"/>
</dbReference>
<sequence>MYNQPSKNNWFGRIDSETDILSFRFHQQVQLVDLPSVTHSFDVKKTFGLIGFQCDEGVRRNQGRRGAAKAPDAVRQAIGKLPWHLPGNAQVLDIGDIECLGDRMEEAQAELGKAVSSLLNNKICPIIIGGGHETFYGHYLGAREFMGPAARLGIINIDAHFDMRPYDQESSSGTMFKQILDQDQNCGYLCLGIQKLGNTAALFETAENYNVKYVMEENLASSDIAKAFNEVDSFASQYDATILTLCTDVIGSAYAPGVSAPAPFGLDPKVVRLLIQHIASKDKTLSFDVCEVNPDLDENKKTVTLAAHLINTALMNFEYSRGG</sequence>
<dbReference type="RefSeq" id="WP_119111321.1">
    <property type="nucleotide sequence ID" value="NZ_CBCSEO010000001.1"/>
</dbReference>
<dbReference type="InterPro" id="IPR006035">
    <property type="entry name" value="Ureohydrolase"/>
</dbReference>
<dbReference type="NCBIfam" id="TIGR01227">
    <property type="entry name" value="hutG"/>
    <property type="match status" value="1"/>
</dbReference>
<comment type="similarity">
    <text evidence="5 8">Belongs to the arginase family.</text>
</comment>
<keyword evidence="10" id="KW-1185">Reference proteome</keyword>
<keyword evidence="3 5" id="KW-0369">Histidine metabolism</keyword>
<comment type="catalytic activity">
    <reaction evidence="5">
        <text>N-formimidoyl-L-glutamate + H2O = formamide + L-glutamate</text>
        <dbReference type="Rhea" id="RHEA:22492"/>
        <dbReference type="ChEBI" id="CHEBI:15377"/>
        <dbReference type="ChEBI" id="CHEBI:16397"/>
        <dbReference type="ChEBI" id="CHEBI:29985"/>
        <dbReference type="ChEBI" id="CHEBI:58928"/>
        <dbReference type="EC" id="3.5.3.8"/>
    </reaction>
</comment>
<dbReference type="GO" id="GO:0019557">
    <property type="term" value="P:L-histidine catabolic process to glutamate and formate"/>
    <property type="evidence" value="ECO:0007669"/>
    <property type="project" value="UniProtKB-UniPathway"/>
</dbReference>
<dbReference type="SUPFAM" id="SSF52768">
    <property type="entry name" value="Arginase/deacetylase"/>
    <property type="match status" value="1"/>
</dbReference>
<dbReference type="AlphaFoldDB" id="A0A398BC52"/>
<feature type="binding site" evidence="5 7">
    <location>
        <position position="132"/>
    </location>
    <ligand>
        <name>Mn(2+)</name>
        <dbReference type="ChEBI" id="CHEBI:29035"/>
        <label>1</label>
    </ligand>
</feature>
<comment type="pathway">
    <text evidence="5">Amino-acid degradation; L-histidine degradation into L-glutamate; L-glutamate from N-formimidoyl-L-glutamate (hydrolase route): step 1/1.</text>
</comment>
<evidence type="ECO:0000256" key="4">
    <source>
        <dbReference type="ARBA" id="ARBA00023211"/>
    </source>
</evidence>
<feature type="binding site" evidence="5 7">
    <location>
        <position position="158"/>
    </location>
    <ligand>
        <name>Mn(2+)</name>
        <dbReference type="ChEBI" id="CHEBI:29035"/>
        <label>1</label>
    </ligand>
</feature>
<comment type="caution">
    <text evidence="9">The sequence shown here is derived from an EMBL/GenBank/DDBJ whole genome shotgun (WGS) entry which is preliminary data.</text>
</comment>
<evidence type="ECO:0000256" key="8">
    <source>
        <dbReference type="PROSITE-ProRule" id="PRU00742"/>
    </source>
</evidence>
<feature type="binding site" evidence="5">
    <location>
        <position position="160"/>
    </location>
    <ligand>
        <name>Mn(2+)</name>
        <dbReference type="ChEBI" id="CHEBI:29035"/>
        <label>2</label>
    </ligand>
</feature>
<evidence type="ECO:0000256" key="1">
    <source>
        <dbReference type="ARBA" id="ARBA00022723"/>
    </source>
</evidence>
<feature type="binding site" evidence="5">
    <location>
        <position position="158"/>
    </location>
    <ligand>
        <name>Mn(2+)</name>
        <dbReference type="ChEBI" id="CHEBI:29035"/>
        <label>2</label>
    </ligand>
</feature>
<keyword evidence="2 5" id="KW-0378">Hydrolase</keyword>
<feature type="binding site" evidence="5">
    <location>
        <position position="248"/>
    </location>
    <ligand>
        <name>Mn(2+)</name>
        <dbReference type="ChEBI" id="CHEBI:29035"/>
        <label>2</label>
    </ligand>
</feature>
<evidence type="ECO:0000256" key="3">
    <source>
        <dbReference type="ARBA" id="ARBA00022808"/>
    </source>
</evidence>
<dbReference type="PANTHER" id="PTHR11358:SF35">
    <property type="entry name" value="FORMIMIDOYLGLUTAMASE"/>
    <property type="match status" value="1"/>
</dbReference>
<evidence type="ECO:0000256" key="6">
    <source>
        <dbReference type="NCBIfam" id="TIGR01227"/>
    </source>
</evidence>
<dbReference type="GO" id="GO:0050415">
    <property type="term" value="F:formimidoylglutamase activity"/>
    <property type="evidence" value="ECO:0007669"/>
    <property type="project" value="UniProtKB-UniRule"/>
</dbReference>
<evidence type="ECO:0000313" key="10">
    <source>
        <dbReference type="Proteomes" id="UP000265816"/>
    </source>
</evidence>
<dbReference type="GO" id="GO:0033389">
    <property type="term" value="P:putrescine biosynthetic process from arginine, via agmatine"/>
    <property type="evidence" value="ECO:0007669"/>
    <property type="project" value="TreeGrafter"/>
</dbReference>
<dbReference type="EMBL" id="QWVT01000008">
    <property type="protein sequence ID" value="RID87749.1"/>
    <property type="molecule type" value="Genomic_DNA"/>
</dbReference>
<dbReference type="PROSITE" id="PS51409">
    <property type="entry name" value="ARGINASE_2"/>
    <property type="match status" value="1"/>
</dbReference>
<evidence type="ECO:0000256" key="5">
    <source>
        <dbReference type="HAMAP-Rule" id="MF_00737"/>
    </source>
</evidence>
<protein>
    <recommendedName>
        <fullName evidence="5 6">Formimidoylglutamase</fullName>
        <ecNumber evidence="5 6">3.5.3.8</ecNumber>
    </recommendedName>
    <alternativeName>
        <fullName evidence="5">Formiminoglutamase</fullName>
    </alternativeName>
    <alternativeName>
        <fullName evidence="5">Formiminoglutamate hydrolase</fullName>
    </alternativeName>
</protein>
<dbReference type="EC" id="3.5.3.8" evidence="5 6"/>
<dbReference type="GO" id="GO:0030145">
    <property type="term" value="F:manganese ion binding"/>
    <property type="evidence" value="ECO:0007669"/>
    <property type="project" value="UniProtKB-UniRule"/>
</dbReference>
<reference evidence="9 10" key="1">
    <citation type="submission" date="2018-08" db="EMBL/GenBank/DDBJ databases">
        <title>Bacillus jemisoniae sp. nov., Bacillus chryseoplanitiae sp. nov., Bacillus resnikiae sp. nov., and Bacillus frankliniae sp. nov., isolated from Viking spacecraft and associated surfaces.</title>
        <authorList>
            <person name="Seuylemezian A."/>
            <person name="Vaishampayan P."/>
        </authorList>
    </citation>
    <scope>NUCLEOTIDE SEQUENCE [LARGE SCALE GENOMIC DNA]</scope>
    <source>
        <strain evidence="9 10">JJ-247</strain>
    </source>
</reference>
<feature type="binding site" evidence="5">
    <location>
        <position position="246"/>
    </location>
    <ligand>
        <name>Mn(2+)</name>
        <dbReference type="ChEBI" id="CHEBI:29035"/>
        <label>2</label>
    </ligand>
</feature>
<dbReference type="CDD" id="cd09988">
    <property type="entry name" value="Formimidoylglutamase"/>
    <property type="match status" value="1"/>
</dbReference>
<feature type="binding site" evidence="7">
    <location>
        <position position="160"/>
    </location>
    <ligand>
        <name>Mn(2+)</name>
        <dbReference type="ChEBI" id="CHEBI:29035"/>
        <label>1</label>
    </ligand>
</feature>
<dbReference type="GO" id="GO:0008783">
    <property type="term" value="F:agmatinase activity"/>
    <property type="evidence" value="ECO:0007669"/>
    <property type="project" value="TreeGrafter"/>
</dbReference>
<evidence type="ECO:0000313" key="9">
    <source>
        <dbReference type="EMBL" id="RID87749.1"/>
    </source>
</evidence>
<accession>A0A398BC52</accession>
<dbReference type="InterPro" id="IPR023696">
    <property type="entry name" value="Ureohydrolase_dom_sf"/>
</dbReference>
<feature type="binding site" evidence="5 7">
    <location>
        <position position="246"/>
    </location>
    <ligand>
        <name>Mn(2+)</name>
        <dbReference type="ChEBI" id="CHEBI:29035"/>
        <label>1</label>
    </ligand>
</feature>
<comment type="cofactor">
    <cofactor evidence="5 7">
        <name>Mn(2+)</name>
        <dbReference type="ChEBI" id="CHEBI:29035"/>
    </cofactor>
    <text evidence="5 7">Binds 2 manganese ions per subunit.</text>
</comment>
<dbReference type="PIRSF" id="PIRSF036979">
    <property type="entry name" value="Arginase"/>
    <property type="match status" value="1"/>
</dbReference>
<dbReference type="Proteomes" id="UP000265816">
    <property type="component" value="Unassembled WGS sequence"/>
</dbReference>